<dbReference type="Gene3D" id="2.70.98.10">
    <property type="match status" value="1"/>
</dbReference>
<dbReference type="FunFam" id="2.70.98.10:FF:000003">
    <property type="entry name" value="Aldose 1-epimerase"/>
    <property type="match status" value="1"/>
</dbReference>
<dbReference type="CDD" id="cd09019">
    <property type="entry name" value="galactose_mutarotase_like"/>
    <property type="match status" value="1"/>
</dbReference>
<dbReference type="InterPro" id="IPR047215">
    <property type="entry name" value="Galactose_mutarotase-like"/>
</dbReference>
<feature type="active site" description="Proton donor" evidence="12">
    <location>
        <position position="218"/>
    </location>
</feature>
<keyword evidence="17" id="KW-1185">Reference proteome</keyword>
<comment type="subunit">
    <text evidence="5">Monomer.</text>
</comment>
<dbReference type="KEGG" id="add:HUW48_16185"/>
<evidence type="ECO:0000313" key="17">
    <source>
        <dbReference type="Proteomes" id="UP000514509"/>
    </source>
</evidence>
<dbReference type="EC" id="5.1.3.3" evidence="11"/>
<evidence type="ECO:0000256" key="5">
    <source>
        <dbReference type="ARBA" id="ARBA00011245"/>
    </source>
</evidence>
<dbReference type="InterPro" id="IPR011013">
    <property type="entry name" value="Gal_mutarotase_sf_dom"/>
</dbReference>
<dbReference type="GO" id="GO:0005737">
    <property type="term" value="C:cytoplasm"/>
    <property type="evidence" value="ECO:0007669"/>
    <property type="project" value="UniProtKB-SubCell"/>
</dbReference>
<evidence type="ECO:0000256" key="6">
    <source>
        <dbReference type="ARBA" id="ARBA00022490"/>
    </source>
</evidence>
<dbReference type="EMBL" id="CP055153">
    <property type="protein sequence ID" value="QMU31586.1"/>
    <property type="molecule type" value="Genomic_DNA"/>
</dbReference>
<gene>
    <name evidence="16" type="ORF">HUW48_16185</name>
</gene>
<dbReference type="PANTHER" id="PTHR10091:SF0">
    <property type="entry name" value="GALACTOSE MUTAROTASE"/>
    <property type="match status" value="1"/>
</dbReference>
<evidence type="ECO:0000256" key="15">
    <source>
        <dbReference type="SAM" id="MobiDB-lite"/>
    </source>
</evidence>
<dbReference type="PANTHER" id="PTHR10091">
    <property type="entry name" value="ALDOSE-1-EPIMERASE"/>
    <property type="match status" value="1"/>
</dbReference>
<comment type="similarity">
    <text evidence="4 11">Belongs to the aldose epimerase family.</text>
</comment>
<dbReference type="GO" id="GO:0030246">
    <property type="term" value="F:carbohydrate binding"/>
    <property type="evidence" value="ECO:0007669"/>
    <property type="project" value="InterPro"/>
</dbReference>
<dbReference type="SUPFAM" id="SSF74650">
    <property type="entry name" value="Galactose mutarotase-like"/>
    <property type="match status" value="1"/>
</dbReference>
<evidence type="ECO:0000256" key="1">
    <source>
        <dbReference type="ARBA" id="ARBA00001913"/>
    </source>
</evidence>
<evidence type="ECO:0000256" key="3">
    <source>
        <dbReference type="ARBA" id="ARBA00005028"/>
    </source>
</evidence>
<feature type="binding site" evidence="13">
    <location>
        <position position="290"/>
    </location>
    <ligand>
        <name>beta-D-galactose</name>
        <dbReference type="ChEBI" id="CHEBI:27667"/>
    </ligand>
</feature>
<dbReference type="Proteomes" id="UP000514509">
    <property type="component" value="Chromosome"/>
</dbReference>
<keyword evidence="8" id="KW-0106">Calcium</keyword>
<comment type="cofactor">
    <cofactor evidence="1">
        <name>Ca(2+)</name>
        <dbReference type="ChEBI" id="CHEBI:29108"/>
    </cofactor>
</comment>
<feature type="binding site" evidence="14">
    <location>
        <begin position="121"/>
        <end position="122"/>
    </location>
    <ligand>
        <name>beta-D-galactose</name>
        <dbReference type="ChEBI" id="CHEBI:27667"/>
    </ligand>
</feature>
<comment type="subcellular location">
    <subcellularLocation>
        <location evidence="2">Cytoplasm</location>
    </subcellularLocation>
</comment>
<protein>
    <recommendedName>
        <fullName evidence="11">Aldose 1-epimerase</fullName>
        <ecNumber evidence="11">5.1.3.3</ecNumber>
    </recommendedName>
</protein>
<reference evidence="16 17" key="1">
    <citation type="submission" date="2020-06" db="EMBL/GenBank/DDBJ databases">
        <authorList>
            <person name="Hwang Y.J."/>
        </authorList>
    </citation>
    <scope>NUCLEOTIDE SEQUENCE [LARGE SCALE GENOMIC DNA]</scope>
    <source>
        <strain evidence="16 17">KUDC8001</strain>
    </source>
</reference>
<comment type="pathway">
    <text evidence="3 11">Carbohydrate metabolism; hexose metabolism.</text>
</comment>
<evidence type="ECO:0000256" key="13">
    <source>
        <dbReference type="PIRSR" id="PIRSR005096-2"/>
    </source>
</evidence>
<evidence type="ECO:0000256" key="7">
    <source>
        <dbReference type="ARBA" id="ARBA00022553"/>
    </source>
</evidence>
<dbReference type="GO" id="GO:0006006">
    <property type="term" value="P:glucose metabolic process"/>
    <property type="evidence" value="ECO:0007669"/>
    <property type="project" value="TreeGrafter"/>
</dbReference>
<dbReference type="GO" id="GO:0033499">
    <property type="term" value="P:galactose catabolic process via UDP-galactose, Leloir pathway"/>
    <property type="evidence" value="ECO:0007669"/>
    <property type="project" value="TreeGrafter"/>
</dbReference>
<comment type="catalytic activity">
    <reaction evidence="11">
        <text>alpha-D-glucose = beta-D-glucose</text>
        <dbReference type="Rhea" id="RHEA:10264"/>
        <dbReference type="ChEBI" id="CHEBI:15903"/>
        <dbReference type="ChEBI" id="CHEBI:17925"/>
        <dbReference type="EC" id="5.1.3.3"/>
    </reaction>
</comment>
<evidence type="ECO:0000256" key="14">
    <source>
        <dbReference type="PIRSR" id="PIRSR005096-3"/>
    </source>
</evidence>
<evidence type="ECO:0000313" key="16">
    <source>
        <dbReference type="EMBL" id="QMU31586.1"/>
    </source>
</evidence>
<dbReference type="GO" id="GO:0004034">
    <property type="term" value="F:aldose 1-epimerase activity"/>
    <property type="evidence" value="ECO:0007669"/>
    <property type="project" value="UniProtKB-EC"/>
</dbReference>
<name>A0A7L7LFE3_9BACT</name>
<dbReference type="Pfam" id="PF01263">
    <property type="entry name" value="Aldose_epim"/>
    <property type="match status" value="1"/>
</dbReference>
<evidence type="ECO:0000256" key="4">
    <source>
        <dbReference type="ARBA" id="ARBA00006206"/>
    </source>
</evidence>
<keyword evidence="7" id="KW-0597">Phosphoprotein</keyword>
<keyword evidence="10 11" id="KW-0119">Carbohydrate metabolism</keyword>
<dbReference type="InterPro" id="IPR015443">
    <property type="entry name" value="Aldose_1-epimerase"/>
</dbReference>
<sequence>MSGIFNLISCNSNQNKTENTSNSSTSTDSASTTNTAASSDSFTSAKSFGKLKDGTEMQQYTLTNKKGTKAIFTNYGARWVSFLIRDKDDKIIDVVAGFKDAAAYEASTEPYFGATIGRVGNRIAKGRFTLDGKEYKLFTNNGSNTLHGGKKGFQAVVWQANQKDDHTLEFTYLSKDGEENFPGNLNVKVTYALTDDNELTIDYEATTNKKTPVNLTNHAFFNLNGEGSGTILNHVLQINADRYTPVDANLIPTGKIEPVAGTPFDFRERKPIGTNINEKNEQLKNGGGFDHNYVLNENKAPGLNMAARVKGDKSGIIMDVLTLEPGLQFYSGNFMQGKNTFKSGAKDDYRTAFCLETQHFPDAPNQPNFPSILLEPGEKYQTRTVYKFFCR</sequence>
<feature type="region of interest" description="Disordered" evidence="15">
    <location>
        <begin position="14"/>
        <end position="41"/>
    </location>
</feature>
<evidence type="ECO:0000256" key="12">
    <source>
        <dbReference type="PIRSR" id="PIRSR005096-1"/>
    </source>
</evidence>
<dbReference type="PIRSF" id="PIRSF005096">
    <property type="entry name" value="GALM"/>
    <property type="match status" value="1"/>
</dbReference>
<keyword evidence="9 11" id="KW-0413">Isomerase</keyword>
<dbReference type="NCBIfam" id="NF008277">
    <property type="entry name" value="PRK11055.1"/>
    <property type="match status" value="1"/>
</dbReference>
<accession>A0A7L7LFE3</accession>
<dbReference type="InterPro" id="IPR014718">
    <property type="entry name" value="GH-type_carb-bd"/>
</dbReference>
<proteinExistence type="inferred from homology"/>
<evidence type="ECO:0000256" key="8">
    <source>
        <dbReference type="ARBA" id="ARBA00022837"/>
    </source>
</evidence>
<organism evidence="16 17">
    <name type="scientific">Adhaeribacter radiodurans</name>
    <dbReference type="NCBI Taxonomy" id="2745197"/>
    <lineage>
        <taxon>Bacteria</taxon>
        <taxon>Pseudomonadati</taxon>
        <taxon>Bacteroidota</taxon>
        <taxon>Cytophagia</taxon>
        <taxon>Cytophagales</taxon>
        <taxon>Hymenobacteraceae</taxon>
        <taxon>Adhaeribacter</taxon>
    </lineage>
</organism>
<dbReference type="InterPro" id="IPR008183">
    <property type="entry name" value="Aldose_1/G6P_1-epimerase"/>
</dbReference>
<keyword evidence="6" id="KW-0963">Cytoplasm</keyword>
<evidence type="ECO:0000256" key="11">
    <source>
        <dbReference type="PIRNR" id="PIRNR005096"/>
    </source>
</evidence>
<dbReference type="UniPathway" id="UPA00242"/>
<evidence type="ECO:0000256" key="9">
    <source>
        <dbReference type="ARBA" id="ARBA00023235"/>
    </source>
</evidence>
<reference evidence="16 17" key="2">
    <citation type="submission" date="2020-08" db="EMBL/GenBank/DDBJ databases">
        <title>Adhaeribacter dokdonensis sp. nov., isolated from the rhizosphere of Elymus tsukushiensis, a plant native to the Dokdo Islands, Republic of Korea.</title>
        <authorList>
            <person name="Ghim S.Y."/>
        </authorList>
    </citation>
    <scope>NUCLEOTIDE SEQUENCE [LARGE SCALE GENOMIC DNA]</scope>
    <source>
        <strain evidence="16 17">KUDC8001</strain>
    </source>
</reference>
<dbReference type="AlphaFoldDB" id="A0A7L7LFE3"/>
<evidence type="ECO:0000256" key="2">
    <source>
        <dbReference type="ARBA" id="ARBA00004496"/>
    </source>
</evidence>
<evidence type="ECO:0000256" key="10">
    <source>
        <dbReference type="ARBA" id="ARBA00023277"/>
    </source>
</evidence>
<feature type="active site" description="Proton acceptor" evidence="12">
    <location>
        <position position="356"/>
    </location>
</feature>